<organism evidence="2 3">
    <name type="scientific">Devosia enhydra</name>
    <dbReference type="NCBI Taxonomy" id="665118"/>
    <lineage>
        <taxon>Bacteria</taxon>
        <taxon>Pseudomonadati</taxon>
        <taxon>Pseudomonadota</taxon>
        <taxon>Alphaproteobacteria</taxon>
        <taxon>Hyphomicrobiales</taxon>
        <taxon>Devosiaceae</taxon>
        <taxon>Devosia</taxon>
    </lineage>
</organism>
<dbReference type="STRING" id="665118.SAMN02983003_4042"/>
<dbReference type="GO" id="GO:0020037">
    <property type="term" value="F:heme binding"/>
    <property type="evidence" value="ECO:0007669"/>
    <property type="project" value="InterPro"/>
</dbReference>
<dbReference type="Proteomes" id="UP000183447">
    <property type="component" value="Unassembled WGS sequence"/>
</dbReference>
<name>A0A1K2I3P1_9HYPH</name>
<dbReference type="Pfam" id="PF01322">
    <property type="entry name" value="Cytochrom_C_2"/>
    <property type="match status" value="1"/>
</dbReference>
<evidence type="ECO:0000313" key="2">
    <source>
        <dbReference type="EMBL" id="SFZ86847.1"/>
    </source>
</evidence>
<keyword evidence="3" id="KW-1185">Reference proteome</keyword>
<dbReference type="AlphaFoldDB" id="A0A1K2I3P1"/>
<dbReference type="InterPro" id="IPR010980">
    <property type="entry name" value="Cyt_c/b562"/>
</dbReference>
<evidence type="ECO:0000256" key="1">
    <source>
        <dbReference type="SAM" id="SignalP"/>
    </source>
</evidence>
<gene>
    <name evidence="2" type="ORF">SAMN02983003_4042</name>
</gene>
<dbReference type="PROSITE" id="PS51009">
    <property type="entry name" value="CYTCII"/>
    <property type="match status" value="1"/>
</dbReference>
<dbReference type="GO" id="GO:0005506">
    <property type="term" value="F:iron ion binding"/>
    <property type="evidence" value="ECO:0007669"/>
    <property type="project" value="InterPro"/>
</dbReference>
<keyword evidence="1" id="KW-0732">Signal</keyword>
<dbReference type="SUPFAM" id="SSF47175">
    <property type="entry name" value="Cytochromes"/>
    <property type="match status" value="1"/>
</dbReference>
<dbReference type="GO" id="GO:0022900">
    <property type="term" value="P:electron transport chain"/>
    <property type="evidence" value="ECO:0007669"/>
    <property type="project" value="InterPro"/>
</dbReference>
<proteinExistence type="predicted"/>
<dbReference type="InterPro" id="IPR002321">
    <property type="entry name" value="Cyt_c_II"/>
</dbReference>
<feature type="signal peptide" evidence="1">
    <location>
        <begin position="1"/>
        <end position="26"/>
    </location>
</feature>
<dbReference type="RefSeq" id="WP_177282663.1">
    <property type="nucleotide sequence ID" value="NZ_FPKU01000004.1"/>
</dbReference>
<evidence type="ECO:0000313" key="3">
    <source>
        <dbReference type="Proteomes" id="UP000183447"/>
    </source>
</evidence>
<dbReference type="GO" id="GO:0009055">
    <property type="term" value="F:electron transfer activity"/>
    <property type="evidence" value="ECO:0007669"/>
    <property type="project" value="InterPro"/>
</dbReference>
<dbReference type="EMBL" id="FPKU01000004">
    <property type="protein sequence ID" value="SFZ86847.1"/>
    <property type="molecule type" value="Genomic_DNA"/>
</dbReference>
<protein>
    <submittedName>
        <fullName evidence="2">Cytochrome c556</fullName>
    </submittedName>
</protein>
<sequence length="189" mass="21089">MRRQSLIAIALGALVLAAGTLPPTLAQNTPAPNAPAPEMTALTSQKDTTLARRLLMNSIGANNDIVHDILDGALPADDLELRGRLDSIAAMLYAMPSLYRAAPNPYTEEGEREDATHVSLASEAVWEYFEDFQLRSEEAFLKAREAAQAHPEDMLARVEELEMMCESCHESFRKPFEYFDFDRVQDFVK</sequence>
<reference evidence="2 3" key="1">
    <citation type="submission" date="2016-11" db="EMBL/GenBank/DDBJ databases">
        <authorList>
            <person name="Jaros S."/>
            <person name="Januszkiewicz K."/>
            <person name="Wedrychowicz H."/>
        </authorList>
    </citation>
    <scope>NUCLEOTIDE SEQUENCE [LARGE SCALE GENOMIC DNA]</scope>
    <source>
        <strain evidence="2 3">ATCC 23634</strain>
    </source>
</reference>
<dbReference type="Gene3D" id="1.20.120.10">
    <property type="entry name" value="Cytochrome c/b562"/>
    <property type="match status" value="1"/>
</dbReference>
<accession>A0A1K2I3P1</accession>
<feature type="chain" id="PRO_5013221933" evidence="1">
    <location>
        <begin position="27"/>
        <end position="189"/>
    </location>
</feature>